<name>A0ABR2HDF3_9EUKA</name>
<sequence length="82" mass="9500">MKNKDILMETLGKLISPRWVISNQKLELSLISKSDELTDFEIETTNYTASIKERYLEIKSRIQTIAELGCKNESSYEDAIRD</sequence>
<comment type="caution">
    <text evidence="1">The sequence shown here is derived from an EMBL/GenBank/DDBJ whole genome shotgun (WGS) entry which is preliminary data.</text>
</comment>
<keyword evidence="2" id="KW-1185">Reference proteome</keyword>
<evidence type="ECO:0000313" key="2">
    <source>
        <dbReference type="Proteomes" id="UP001470230"/>
    </source>
</evidence>
<evidence type="ECO:0000313" key="1">
    <source>
        <dbReference type="EMBL" id="KAK8845036.1"/>
    </source>
</evidence>
<accession>A0ABR2HDF3</accession>
<dbReference type="EMBL" id="JAPFFF010000031">
    <property type="protein sequence ID" value="KAK8845036.1"/>
    <property type="molecule type" value="Genomic_DNA"/>
</dbReference>
<organism evidence="1 2">
    <name type="scientific">Tritrichomonas musculus</name>
    <dbReference type="NCBI Taxonomy" id="1915356"/>
    <lineage>
        <taxon>Eukaryota</taxon>
        <taxon>Metamonada</taxon>
        <taxon>Parabasalia</taxon>
        <taxon>Tritrichomonadida</taxon>
        <taxon>Tritrichomonadidae</taxon>
        <taxon>Tritrichomonas</taxon>
    </lineage>
</organism>
<dbReference type="Proteomes" id="UP001470230">
    <property type="component" value="Unassembled WGS sequence"/>
</dbReference>
<gene>
    <name evidence="1" type="ORF">M9Y10_021212</name>
</gene>
<reference evidence="1 2" key="1">
    <citation type="submission" date="2024-04" db="EMBL/GenBank/DDBJ databases">
        <title>Tritrichomonas musculus Genome.</title>
        <authorList>
            <person name="Alves-Ferreira E."/>
            <person name="Grigg M."/>
            <person name="Lorenzi H."/>
            <person name="Galac M."/>
        </authorList>
    </citation>
    <scope>NUCLEOTIDE SEQUENCE [LARGE SCALE GENOMIC DNA]</scope>
    <source>
        <strain evidence="1 2">EAF2021</strain>
    </source>
</reference>
<proteinExistence type="predicted"/>
<protein>
    <submittedName>
        <fullName evidence="1">Uncharacterized protein</fullName>
    </submittedName>
</protein>